<protein>
    <submittedName>
        <fullName evidence="3">UDP-N-acetylglucosamine 2-epimerase (Non-hydrolysing)</fullName>
    </submittedName>
</protein>
<evidence type="ECO:0000313" key="3">
    <source>
        <dbReference type="EMBL" id="SDK65036.1"/>
    </source>
</evidence>
<organism evidence="3 4">
    <name type="scientific">Lentzea albidocapillata subsp. violacea</name>
    <dbReference type="NCBI Taxonomy" id="128104"/>
    <lineage>
        <taxon>Bacteria</taxon>
        <taxon>Bacillati</taxon>
        <taxon>Actinomycetota</taxon>
        <taxon>Actinomycetes</taxon>
        <taxon>Pseudonocardiales</taxon>
        <taxon>Pseudonocardiaceae</taxon>
        <taxon>Lentzea</taxon>
    </lineage>
</organism>
<dbReference type="SUPFAM" id="SSF53756">
    <property type="entry name" value="UDP-Glycosyltransferase/glycogen phosphorylase"/>
    <property type="match status" value="1"/>
</dbReference>
<feature type="domain" description="UDP-N-acetylglucosamine 2-epimerase" evidence="2">
    <location>
        <begin position="90"/>
        <end position="311"/>
    </location>
</feature>
<accession>A0A1G9DMB5</accession>
<dbReference type="InterPro" id="IPR003331">
    <property type="entry name" value="UDP_GlcNAc_Epimerase_2_dom"/>
</dbReference>
<dbReference type="GO" id="GO:0016853">
    <property type="term" value="F:isomerase activity"/>
    <property type="evidence" value="ECO:0007669"/>
    <property type="project" value="UniProtKB-KW"/>
</dbReference>
<proteinExistence type="inferred from homology"/>
<dbReference type="PANTHER" id="PTHR43174">
    <property type="entry name" value="UDP-N-ACETYLGLUCOSAMINE 2-EPIMERASE"/>
    <property type="match status" value="1"/>
</dbReference>
<keyword evidence="1" id="KW-0413">Isomerase</keyword>
<dbReference type="Gene3D" id="3.40.50.2000">
    <property type="entry name" value="Glycogen Phosphorylase B"/>
    <property type="match status" value="2"/>
</dbReference>
<dbReference type="EMBL" id="FNET01000006">
    <property type="protein sequence ID" value="SDK65036.1"/>
    <property type="molecule type" value="Genomic_DNA"/>
</dbReference>
<dbReference type="Pfam" id="PF02350">
    <property type="entry name" value="Epimerase_2"/>
    <property type="match status" value="1"/>
</dbReference>
<evidence type="ECO:0000313" key="4">
    <source>
        <dbReference type="Proteomes" id="UP000199682"/>
    </source>
</evidence>
<name>A0A1G9DMB5_9PSEU</name>
<gene>
    <name evidence="3" type="ORF">SAMN04488074_106318</name>
</gene>
<evidence type="ECO:0000259" key="2">
    <source>
        <dbReference type="Pfam" id="PF02350"/>
    </source>
</evidence>
<sequence>MISFILGTTAELIKIAPVFHAITERGTKPQIWFTAQHVDHVAETLADLQLPEPSVWLVPKEQAQHIERPAQVPGWAATVMKNAWSRRHELKAILKDDGRPPLVLVHGDTFTTPYGAFIGKRILRARVGHIEAGARSGSLLSPLPEELNRKLAAKIVDLHFAPTAKEVGNLRNARGAVIGTGANTAIDAMRLAIDAEPTFDLPEEFGLATLHRFELVSRKDKYTEALELLKKASEKMPILYLAGPPEQERIRQYGLGHLFDGERLIIKPKLRYLAFLPIMARAKFVVTDSGGLQAECNYLGVPCAIHRERTEDNHGGNTTLLLTGMDGGKLQGFLENYESYRRPSKMNDFHPSKIVVDTLSQMGFC</sequence>
<dbReference type="PANTHER" id="PTHR43174:SF1">
    <property type="entry name" value="UDP-N-ACETYLGLUCOSAMINE 2-EPIMERASE"/>
    <property type="match status" value="1"/>
</dbReference>
<reference evidence="4" key="1">
    <citation type="submission" date="2016-10" db="EMBL/GenBank/DDBJ databases">
        <authorList>
            <person name="Varghese N."/>
            <person name="Submissions S."/>
        </authorList>
    </citation>
    <scope>NUCLEOTIDE SEQUENCE [LARGE SCALE GENOMIC DNA]</scope>
    <source>
        <strain evidence="4">DSM 44796</strain>
    </source>
</reference>
<dbReference type="AlphaFoldDB" id="A0A1G9DMB5"/>
<comment type="similarity">
    <text evidence="1">Belongs to the UDP-N-acetylglucosamine 2-epimerase family.</text>
</comment>
<dbReference type="RefSeq" id="WP_090006738.1">
    <property type="nucleotide sequence ID" value="NZ_FNET01000006.1"/>
</dbReference>
<dbReference type="InterPro" id="IPR029767">
    <property type="entry name" value="WecB-like"/>
</dbReference>
<dbReference type="Proteomes" id="UP000199682">
    <property type="component" value="Unassembled WGS sequence"/>
</dbReference>
<evidence type="ECO:0000256" key="1">
    <source>
        <dbReference type="RuleBase" id="RU003513"/>
    </source>
</evidence>